<evidence type="ECO:0000313" key="1">
    <source>
        <dbReference type="EMBL" id="GGH59355.1"/>
    </source>
</evidence>
<name>A0A917IR12_9BACT</name>
<sequence length="135" mass="16202">MSLYKFSEIYYRITGEYENEMQILFIHPDADDLLIHDLSCFILVNKPVHISLEGFTQYKLPKKDYCIQRLFSKGFSDYYVELENGFIHVYFEFSHRYGQKVTDLKLYSGEPLNNMENIKTEELLDFRFRLPAILF</sequence>
<keyword evidence="2" id="KW-1185">Reference proteome</keyword>
<gene>
    <name evidence="1" type="ORF">GCM10011379_06030</name>
</gene>
<dbReference type="EMBL" id="BMIB01000001">
    <property type="protein sequence ID" value="GGH59355.1"/>
    <property type="molecule type" value="Genomic_DNA"/>
</dbReference>
<dbReference type="Proteomes" id="UP000627292">
    <property type="component" value="Unassembled WGS sequence"/>
</dbReference>
<dbReference type="AlphaFoldDB" id="A0A917IR12"/>
<evidence type="ECO:0000313" key="2">
    <source>
        <dbReference type="Proteomes" id="UP000627292"/>
    </source>
</evidence>
<reference evidence="1" key="2">
    <citation type="submission" date="2020-09" db="EMBL/GenBank/DDBJ databases">
        <authorList>
            <person name="Sun Q."/>
            <person name="Zhou Y."/>
        </authorList>
    </citation>
    <scope>NUCLEOTIDE SEQUENCE</scope>
    <source>
        <strain evidence="1">CGMCC 1.15290</strain>
    </source>
</reference>
<accession>A0A917IR12</accession>
<comment type="caution">
    <text evidence="1">The sequence shown here is derived from an EMBL/GenBank/DDBJ whole genome shotgun (WGS) entry which is preliminary data.</text>
</comment>
<protein>
    <submittedName>
        <fullName evidence="1">Uncharacterized protein</fullName>
    </submittedName>
</protein>
<reference evidence="1" key="1">
    <citation type="journal article" date="2014" name="Int. J. Syst. Evol. Microbiol.">
        <title>Complete genome sequence of Corynebacterium casei LMG S-19264T (=DSM 44701T), isolated from a smear-ripened cheese.</title>
        <authorList>
            <consortium name="US DOE Joint Genome Institute (JGI-PGF)"/>
            <person name="Walter F."/>
            <person name="Albersmeier A."/>
            <person name="Kalinowski J."/>
            <person name="Ruckert C."/>
        </authorList>
    </citation>
    <scope>NUCLEOTIDE SEQUENCE</scope>
    <source>
        <strain evidence="1">CGMCC 1.15290</strain>
    </source>
</reference>
<organism evidence="1 2">
    <name type="scientific">Filimonas zeae</name>
    <dbReference type="NCBI Taxonomy" id="1737353"/>
    <lineage>
        <taxon>Bacteria</taxon>
        <taxon>Pseudomonadati</taxon>
        <taxon>Bacteroidota</taxon>
        <taxon>Chitinophagia</taxon>
        <taxon>Chitinophagales</taxon>
        <taxon>Chitinophagaceae</taxon>
        <taxon>Filimonas</taxon>
    </lineage>
</organism>
<proteinExistence type="predicted"/>